<name>A0ABV8Q5Z7_9MICO</name>
<organism evidence="2 3">
    <name type="scientific">Gryllotalpicola reticulitermitis</name>
    <dbReference type="NCBI Taxonomy" id="1184153"/>
    <lineage>
        <taxon>Bacteria</taxon>
        <taxon>Bacillati</taxon>
        <taxon>Actinomycetota</taxon>
        <taxon>Actinomycetes</taxon>
        <taxon>Micrococcales</taxon>
        <taxon>Microbacteriaceae</taxon>
        <taxon>Gryllotalpicola</taxon>
    </lineage>
</organism>
<dbReference type="SUPFAM" id="SSF55826">
    <property type="entry name" value="YbaK/ProRS associated domain"/>
    <property type="match status" value="1"/>
</dbReference>
<comment type="caution">
    <text evidence="2">The sequence shown here is derived from an EMBL/GenBank/DDBJ whole genome shotgun (WGS) entry which is preliminary data.</text>
</comment>
<evidence type="ECO:0000259" key="1">
    <source>
        <dbReference type="Pfam" id="PF04073"/>
    </source>
</evidence>
<gene>
    <name evidence="2" type="ORF">ACFOYW_04165</name>
</gene>
<dbReference type="Gene3D" id="3.90.960.10">
    <property type="entry name" value="YbaK/aminoacyl-tRNA synthetase-associated domain"/>
    <property type="match status" value="1"/>
</dbReference>
<dbReference type="EMBL" id="JBHSCN010000003">
    <property type="protein sequence ID" value="MFC4242559.1"/>
    <property type="molecule type" value="Genomic_DNA"/>
</dbReference>
<dbReference type="RefSeq" id="WP_390227424.1">
    <property type="nucleotide sequence ID" value="NZ_JBHSCN010000003.1"/>
</dbReference>
<dbReference type="InterPro" id="IPR036754">
    <property type="entry name" value="YbaK/aa-tRNA-synt-asso_dom_sf"/>
</dbReference>
<sequence>MSLESVRQHLKAFGRDGDILEFATSSATVDEAAAAIGVPPEEIAKTLSVYSADGGSAVLIVVAGDAKLSSGKFKRRFGHKPRFLAADDVEPLTSHPVGGVCPFGVPEGTAVWLDESLRRFARVYPAAGSRSSAIGVDITELESLTGAAGWVDLSQDTETAV</sequence>
<dbReference type="PANTHER" id="PTHR30411:SF1">
    <property type="entry name" value="CYTOPLASMIC PROTEIN"/>
    <property type="match status" value="1"/>
</dbReference>
<dbReference type="CDD" id="cd04333">
    <property type="entry name" value="ProX_deacylase"/>
    <property type="match status" value="1"/>
</dbReference>
<evidence type="ECO:0000313" key="3">
    <source>
        <dbReference type="Proteomes" id="UP001595900"/>
    </source>
</evidence>
<keyword evidence="3" id="KW-1185">Reference proteome</keyword>
<dbReference type="Pfam" id="PF04073">
    <property type="entry name" value="tRNA_edit"/>
    <property type="match status" value="1"/>
</dbReference>
<reference evidence="3" key="1">
    <citation type="journal article" date="2019" name="Int. J. Syst. Evol. Microbiol.">
        <title>The Global Catalogue of Microorganisms (GCM) 10K type strain sequencing project: providing services to taxonomists for standard genome sequencing and annotation.</title>
        <authorList>
            <consortium name="The Broad Institute Genomics Platform"/>
            <consortium name="The Broad Institute Genome Sequencing Center for Infectious Disease"/>
            <person name="Wu L."/>
            <person name="Ma J."/>
        </authorList>
    </citation>
    <scope>NUCLEOTIDE SEQUENCE [LARGE SCALE GENOMIC DNA]</scope>
    <source>
        <strain evidence="3">CGMCC 1.10363</strain>
    </source>
</reference>
<accession>A0ABV8Q5Z7</accession>
<dbReference type="Proteomes" id="UP001595900">
    <property type="component" value="Unassembled WGS sequence"/>
</dbReference>
<feature type="domain" description="YbaK/aminoacyl-tRNA synthetase-associated" evidence="1">
    <location>
        <begin position="26"/>
        <end position="142"/>
    </location>
</feature>
<evidence type="ECO:0000313" key="2">
    <source>
        <dbReference type="EMBL" id="MFC4242559.1"/>
    </source>
</evidence>
<dbReference type="PANTHER" id="PTHR30411">
    <property type="entry name" value="CYTOPLASMIC PROTEIN"/>
    <property type="match status" value="1"/>
</dbReference>
<protein>
    <submittedName>
        <fullName evidence="2">YbaK/EbsC family protein</fullName>
    </submittedName>
</protein>
<proteinExistence type="predicted"/>
<dbReference type="InterPro" id="IPR007214">
    <property type="entry name" value="YbaK/aa-tRNA-synth-assoc-dom"/>
</dbReference>